<evidence type="ECO:0000256" key="3">
    <source>
        <dbReference type="ARBA" id="ARBA00010088"/>
    </source>
</evidence>
<proteinExistence type="inferred from homology"/>
<evidence type="ECO:0000256" key="5">
    <source>
        <dbReference type="ARBA" id="ARBA00021843"/>
    </source>
</evidence>
<dbReference type="Proteomes" id="UP000588068">
    <property type="component" value="Unassembled WGS sequence"/>
</dbReference>
<comment type="catalytic activity">
    <reaction evidence="1">
        <text>Release of N-terminal proline from a peptide.</text>
        <dbReference type="EC" id="3.4.11.5"/>
    </reaction>
</comment>
<evidence type="ECO:0000256" key="10">
    <source>
        <dbReference type="ARBA" id="ARBA00029605"/>
    </source>
</evidence>
<evidence type="ECO:0000256" key="11">
    <source>
        <dbReference type="SAM" id="SignalP"/>
    </source>
</evidence>
<dbReference type="InterPro" id="IPR005944">
    <property type="entry name" value="Pro_iminopeptidase"/>
</dbReference>
<dbReference type="InterPro" id="IPR029058">
    <property type="entry name" value="AB_hydrolase_fold"/>
</dbReference>
<organism evidence="13 14">
    <name type="scientific">Povalibacter uvarum</name>
    <dbReference type="NCBI Taxonomy" id="732238"/>
    <lineage>
        <taxon>Bacteria</taxon>
        <taxon>Pseudomonadati</taxon>
        <taxon>Pseudomonadota</taxon>
        <taxon>Gammaproteobacteria</taxon>
        <taxon>Steroidobacterales</taxon>
        <taxon>Steroidobacteraceae</taxon>
        <taxon>Povalibacter</taxon>
    </lineage>
</organism>
<dbReference type="GO" id="GO:0004177">
    <property type="term" value="F:aminopeptidase activity"/>
    <property type="evidence" value="ECO:0007669"/>
    <property type="project" value="UniProtKB-KW"/>
</dbReference>
<dbReference type="PRINTS" id="PR00793">
    <property type="entry name" value="PROAMNOPTASE"/>
</dbReference>
<dbReference type="EC" id="3.4.11.5" evidence="4"/>
<evidence type="ECO:0000256" key="4">
    <source>
        <dbReference type="ARBA" id="ARBA00012568"/>
    </source>
</evidence>
<evidence type="ECO:0000313" key="13">
    <source>
        <dbReference type="EMBL" id="MBB6092463.1"/>
    </source>
</evidence>
<comment type="similarity">
    <text evidence="3">Belongs to the peptidase S33 family.</text>
</comment>
<dbReference type="Pfam" id="PF00561">
    <property type="entry name" value="Abhydrolase_1"/>
    <property type="match status" value="1"/>
</dbReference>
<dbReference type="GO" id="GO:0006508">
    <property type="term" value="P:proteolysis"/>
    <property type="evidence" value="ECO:0007669"/>
    <property type="project" value="UniProtKB-KW"/>
</dbReference>
<dbReference type="InterPro" id="IPR000073">
    <property type="entry name" value="AB_hydrolase_1"/>
</dbReference>
<dbReference type="PANTHER" id="PTHR43722">
    <property type="entry name" value="PROLINE IMINOPEPTIDASE"/>
    <property type="match status" value="1"/>
</dbReference>
<feature type="signal peptide" evidence="11">
    <location>
        <begin position="1"/>
        <end position="20"/>
    </location>
</feature>
<keyword evidence="11" id="KW-0732">Signal</keyword>
<protein>
    <recommendedName>
        <fullName evidence="5">Proline iminopeptidase</fullName>
        <ecNumber evidence="4">3.4.11.5</ecNumber>
    </recommendedName>
    <alternativeName>
        <fullName evidence="10">Prolyl aminopeptidase</fullName>
    </alternativeName>
</protein>
<comment type="subcellular location">
    <subcellularLocation>
        <location evidence="2">Cytoplasm</location>
    </subcellularLocation>
</comment>
<dbReference type="GO" id="GO:0005737">
    <property type="term" value="C:cytoplasm"/>
    <property type="evidence" value="ECO:0007669"/>
    <property type="project" value="UniProtKB-SubCell"/>
</dbReference>
<evidence type="ECO:0000259" key="12">
    <source>
        <dbReference type="Pfam" id="PF00561"/>
    </source>
</evidence>
<evidence type="ECO:0000256" key="9">
    <source>
        <dbReference type="ARBA" id="ARBA00022801"/>
    </source>
</evidence>
<evidence type="ECO:0000256" key="2">
    <source>
        <dbReference type="ARBA" id="ARBA00004496"/>
    </source>
</evidence>
<keyword evidence="6" id="KW-0031">Aminopeptidase</keyword>
<dbReference type="PANTHER" id="PTHR43722:SF1">
    <property type="entry name" value="PROLINE IMINOPEPTIDASE"/>
    <property type="match status" value="1"/>
</dbReference>
<reference evidence="13 14" key="1">
    <citation type="submission" date="2020-08" db="EMBL/GenBank/DDBJ databases">
        <title>Genomic Encyclopedia of Type Strains, Phase IV (KMG-IV): sequencing the most valuable type-strain genomes for metagenomic binning, comparative biology and taxonomic classification.</title>
        <authorList>
            <person name="Goeker M."/>
        </authorList>
    </citation>
    <scope>NUCLEOTIDE SEQUENCE [LARGE SCALE GENOMIC DNA]</scope>
    <source>
        <strain evidence="13 14">DSM 26723</strain>
    </source>
</reference>
<accession>A0A841HIC8</accession>
<keyword evidence="9" id="KW-0378">Hydrolase</keyword>
<evidence type="ECO:0000256" key="1">
    <source>
        <dbReference type="ARBA" id="ARBA00001585"/>
    </source>
</evidence>
<feature type="domain" description="AB hydrolase-1" evidence="12">
    <location>
        <begin position="73"/>
        <end position="347"/>
    </location>
</feature>
<evidence type="ECO:0000256" key="8">
    <source>
        <dbReference type="ARBA" id="ARBA00022670"/>
    </source>
</evidence>
<dbReference type="InterPro" id="IPR002410">
    <property type="entry name" value="Peptidase_S33"/>
</dbReference>
<evidence type="ECO:0000313" key="14">
    <source>
        <dbReference type="Proteomes" id="UP000588068"/>
    </source>
</evidence>
<name>A0A841HIC8_9GAMM</name>
<dbReference type="Gene3D" id="3.40.50.1820">
    <property type="entry name" value="alpha/beta hydrolase"/>
    <property type="match status" value="1"/>
</dbReference>
<dbReference type="SUPFAM" id="SSF53474">
    <property type="entry name" value="alpha/beta-Hydrolases"/>
    <property type="match status" value="1"/>
</dbReference>
<keyword evidence="8" id="KW-0645">Protease</keyword>
<dbReference type="RefSeq" id="WP_184330261.1">
    <property type="nucleotide sequence ID" value="NZ_JACHHZ010000002.1"/>
</dbReference>
<keyword evidence="14" id="KW-1185">Reference proteome</keyword>
<keyword evidence="7" id="KW-0963">Cytoplasm</keyword>
<evidence type="ECO:0000256" key="6">
    <source>
        <dbReference type="ARBA" id="ARBA00022438"/>
    </source>
</evidence>
<sequence>MVVRISTSLVSLFVSTLALAQTPVKPTNRAEAVAIIADARRIVTPDGVERVEKLRIGGIDQWVSIRGTDRRNPVLLHIHGGPGYVSIPMSWWFGRGWEEYFTVVQWDQRAAGKTHLLSDPKAIESTVNRDRMIADAEEMLAWVRKEFGKEKVFVMGHSWGSYLGLDLARRHPRQLHAYIGVTQMADAPESERRGWQFAIDAARREGNAEAIRELEAIAPYSPPGTVVPLKDLYTQRKWVGAYGGVMAYRKDNAADSALARLSPDYTDAEITRIWEGNNFAAPYLLPEVVSLDMSGIKRLDCPLILFLGRKDINVNSEVAAEWFAKVKAPRKQLVWFEHSAHMPMTEEPGKFLVSLVSHARPIAERAGDVAR</sequence>
<evidence type="ECO:0000256" key="7">
    <source>
        <dbReference type="ARBA" id="ARBA00022490"/>
    </source>
</evidence>
<dbReference type="EMBL" id="JACHHZ010000002">
    <property type="protein sequence ID" value="MBB6092463.1"/>
    <property type="molecule type" value="Genomic_DNA"/>
</dbReference>
<comment type="caution">
    <text evidence="13">The sequence shown here is derived from an EMBL/GenBank/DDBJ whole genome shotgun (WGS) entry which is preliminary data.</text>
</comment>
<dbReference type="AlphaFoldDB" id="A0A841HIC8"/>
<gene>
    <name evidence="13" type="ORF">HNQ60_001341</name>
</gene>
<feature type="chain" id="PRO_5032396722" description="Proline iminopeptidase" evidence="11">
    <location>
        <begin position="21"/>
        <end position="371"/>
    </location>
</feature>